<sequence>MGIEMGRTIILFKGVLFNVHGLVAVITGGGSGLGLYAARALDANGAKAVYIIGRREETLREAAKTGINGTIKPIVGDVSDKASLQKIVDQIRSEQGFVNLLFANAGVSGPRDASAINKAVWDGKTSIKEYQEALWEPEPDEYTKALHINCTAVYYTAIAFLGLLDEGNKKRNVPQDSQILVTSSIAGFSRQLASSFSYSTSKAAVNHLVKMLSTSFAQNGFHIRANIVAPGLYPSEMTQGSTSRMDKFGGIDGHDGAFAGAHIMPPDRSPAERTGSEQDFAGLILFMASQAGAYLNGDAMVTDGGRLAQLPATY</sequence>
<dbReference type="PROSITE" id="PS00061">
    <property type="entry name" value="ADH_SHORT"/>
    <property type="match status" value="1"/>
</dbReference>
<evidence type="ECO:0000256" key="2">
    <source>
        <dbReference type="ARBA" id="ARBA00022857"/>
    </source>
</evidence>
<name>A0A4U0XMX7_9PEZI</name>
<keyword evidence="3" id="KW-0560">Oxidoreductase</keyword>
<comment type="similarity">
    <text evidence="1">Belongs to the short-chain dehydrogenases/reductases (SDR) family.</text>
</comment>
<gene>
    <name evidence="4" type="ORF">B0A55_05845</name>
</gene>
<dbReference type="InterPro" id="IPR036291">
    <property type="entry name" value="NAD(P)-bd_dom_sf"/>
</dbReference>
<keyword evidence="5" id="KW-1185">Reference proteome</keyword>
<dbReference type="Gene3D" id="3.40.50.720">
    <property type="entry name" value="NAD(P)-binding Rossmann-like Domain"/>
    <property type="match status" value="1"/>
</dbReference>
<accession>A0A4U0XMX7</accession>
<dbReference type="CDD" id="cd05233">
    <property type="entry name" value="SDR_c"/>
    <property type="match status" value="1"/>
</dbReference>
<dbReference type="Pfam" id="PF00106">
    <property type="entry name" value="adh_short"/>
    <property type="match status" value="1"/>
</dbReference>
<evidence type="ECO:0000313" key="5">
    <source>
        <dbReference type="Proteomes" id="UP000309340"/>
    </source>
</evidence>
<protein>
    <submittedName>
        <fullName evidence="4">Uncharacterized protein</fullName>
    </submittedName>
</protein>
<evidence type="ECO:0000256" key="3">
    <source>
        <dbReference type="ARBA" id="ARBA00023002"/>
    </source>
</evidence>
<dbReference type="PRINTS" id="PR00081">
    <property type="entry name" value="GDHRDH"/>
</dbReference>
<dbReference type="InterPro" id="IPR020904">
    <property type="entry name" value="Sc_DH/Rdtase_CS"/>
</dbReference>
<dbReference type="EMBL" id="NAJQ01000153">
    <property type="protein sequence ID" value="TKA76783.1"/>
    <property type="molecule type" value="Genomic_DNA"/>
</dbReference>
<dbReference type="OrthoDB" id="2898618at2759"/>
<dbReference type="STRING" id="329884.A0A4U0XMX7"/>
<reference evidence="4 5" key="1">
    <citation type="submission" date="2017-03" db="EMBL/GenBank/DDBJ databases">
        <title>Genomes of endolithic fungi from Antarctica.</title>
        <authorList>
            <person name="Coleine C."/>
            <person name="Masonjones S."/>
            <person name="Stajich J.E."/>
        </authorList>
    </citation>
    <scope>NUCLEOTIDE SEQUENCE [LARGE SCALE GENOMIC DNA]</scope>
    <source>
        <strain evidence="4 5">CCFEE 5184</strain>
    </source>
</reference>
<evidence type="ECO:0000256" key="1">
    <source>
        <dbReference type="ARBA" id="ARBA00006484"/>
    </source>
</evidence>
<dbReference type="SUPFAM" id="SSF51735">
    <property type="entry name" value="NAD(P)-binding Rossmann-fold domains"/>
    <property type="match status" value="1"/>
</dbReference>
<dbReference type="GO" id="GO:0016491">
    <property type="term" value="F:oxidoreductase activity"/>
    <property type="evidence" value="ECO:0007669"/>
    <property type="project" value="UniProtKB-KW"/>
</dbReference>
<keyword evidence="2" id="KW-0521">NADP</keyword>
<dbReference type="PANTHER" id="PTHR43618">
    <property type="entry name" value="7-ALPHA-HYDROXYSTEROID DEHYDROGENASE"/>
    <property type="match status" value="1"/>
</dbReference>
<organism evidence="4 5">
    <name type="scientific">Friedmanniomyces simplex</name>
    <dbReference type="NCBI Taxonomy" id="329884"/>
    <lineage>
        <taxon>Eukaryota</taxon>
        <taxon>Fungi</taxon>
        <taxon>Dikarya</taxon>
        <taxon>Ascomycota</taxon>
        <taxon>Pezizomycotina</taxon>
        <taxon>Dothideomycetes</taxon>
        <taxon>Dothideomycetidae</taxon>
        <taxon>Mycosphaerellales</taxon>
        <taxon>Teratosphaeriaceae</taxon>
        <taxon>Friedmanniomyces</taxon>
    </lineage>
</organism>
<dbReference type="AlphaFoldDB" id="A0A4U0XMX7"/>
<dbReference type="Proteomes" id="UP000309340">
    <property type="component" value="Unassembled WGS sequence"/>
</dbReference>
<dbReference type="InterPro" id="IPR002347">
    <property type="entry name" value="SDR_fam"/>
</dbReference>
<dbReference type="InterPro" id="IPR052178">
    <property type="entry name" value="Sec_Metab_Biosynth_SDR"/>
</dbReference>
<evidence type="ECO:0000313" key="4">
    <source>
        <dbReference type="EMBL" id="TKA76783.1"/>
    </source>
</evidence>
<dbReference type="PANTHER" id="PTHR43618:SF18">
    <property type="entry name" value="SHORT CHAIN DEHYDROGENASE_REDUCTASE FAMILY (AFU_ORTHOLOGUE AFUA_5G12480)"/>
    <property type="match status" value="1"/>
</dbReference>
<comment type="caution">
    <text evidence="4">The sequence shown here is derived from an EMBL/GenBank/DDBJ whole genome shotgun (WGS) entry which is preliminary data.</text>
</comment>
<proteinExistence type="inferred from homology"/>